<dbReference type="EMBL" id="CP000840">
    <property type="protein sequence ID" value="ABW32434.1"/>
    <property type="molecule type" value="Genomic_DNA"/>
</dbReference>
<organism evidence="1 2">
    <name type="scientific">Acaryochloris marina (strain MBIC 11017)</name>
    <dbReference type="NCBI Taxonomy" id="329726"/>
    <lineage>
        <taxon>Bacteria</taxon>
        <taxon>Bacillati</taxon>
        <taxon>Cyanobacteriota</taxon>
        <taxon>Cyanophyceae</taxon>
        <taxon>Acaryochloridales</taxon>
        <taxon>Acaryochloridaceae</taxon>
        <taxon>Acaryochloris</taxon>
    </lineage>
</organism>
<keyword evidence="1" id="KW-0614">Plasmid</keyword>
<protein>
    <submittedName>
        <fullName evidence="1">Uncharacterized protein</fullName>
    </submittedName>
</protein>
<dbReference type="Proteomes" id="UP000000268">
    <property type="component" value="Plasmid pREB3"/>
</dbReference>
<name>A8ZMM3_ACAM1</name>
<keyword evidence="2" id="KW-1185">Reference proteome</keyword>
<geneLocation type="plasmid" evidence="1 2">
    <name>pREB3</name>
</geneLocation>
<sequence length="147" mass="16891">MRTETNNLGNVRLKSQNNDIFSGFDTIIPVLKIGGWSTYDVGYGQQKYKHKGFDVIFKGFKTQAFMNITIWPASYDIGLTVSYKNKEKTVILYRHTDIAEPSSLSNEVIIDIANKVGTDLLEELVKLNLTEDLEKRYPWIHDPDFIK</sequence>
<evidence type="ECO:0000313" key="1">
    <source>
        <dbReference type="EMBL" id="ABW32434.1"/>
    </source>
</evidence>
<evidence type="ECO:0000313" key="2">
    <source>
        <dbReference type="Proteomes" id="UP000000268"/>
    </source>
</evidence>
<accession>A8ZMM3</accession>
<gene>
    <name evidence="1" type="ordered locus">AM1_C0127</name>
</gene>
<dbReference type="HOGENOM" id="CLU_1763964_0_0_3"/>
<reference evidence="1 2" key="1">
    <citation type="journal article" date="2008" name="Proc. Natl. Acad. Sci. U.S.A.">
        <title>Niche adaptation and genome expansion in the chlorophyll d-producing cyanobacterium Acaryochloris marina.</title>
        <authorList>
            <person name="Swingley W.D."/>
            <person name="Chen M."/>
            <person name="Cheung P.C."/>
            <person name="Conrad A.L."/>
            <person name="Dejesa L.C."/>
            <person name="Hao J."/>
            <person name="Honchak B.M."/>
            <person name="Karbach L.E."/>
            <person name="Kurdoglu A."/>
            <person name="Lahiri S."/>
            <person name="Mastrian S.D."/>
            <person name="Miyashita H."/>
            <person name="Page L."/>
            <person name="Ramakrishna P."/>
            <person name="Satoh S."/>
            <person name="Sattley W.M."/>
            <person name="Shimada Y."/>
            <person name="Taylor H.L."/>
            <person name="Tomo T."/>
            <person name="Tsuchiya T."/>
            <person name="Wang Z.T."/>
            <person name="Raymond J."/>
            <person name="Mimuro M."/>
            <person name="Blankenship R.E."/>
            <person name="Touchman J.W."/>
        </authorList>
    </citation>
    <scope>NUCLEOTIDE SEQUENCE [LARGE SCALE GENOMIC DNA]</scope>
    <source>
        <strain evidence="2">MBIC 11017</strain>
        <plasmid evidence="2">Plasmid pREB3</plasmid>
    </source>
</reference>
<dbReference type="KEGG" id="amr:AM1_C0127"/>
<dbReference type="RefSeq" id="WP_012167400.1">
    <property type="nucleotide sequence ID" value="NC_009928.1"/>
</dbReference>
<dbReference type="AlphaFoldDB" id="A8ZMM3"/>
<proteinExistence type="predicted"/>